<proteinExistence type="predicted"/>
<evidence type="ECO:0000313" key="3">
    <source>
        <dbReference type="Proteomes" id="UP001172687"/>
    </source>
</evidence>
<dbReference type="Proteomes" id="UP001172687">
    <property type="component" value="Unassembled WGS sequence"/>
</dbReference>
<keyword evidence="3" id="KW-1185">Reference proteome</keyword>
<reference evidence="2" key="1">
    <citation type="submission" date="2023-07" db="EMBL/GenBank/DDBJ databases">
        <title>Degradation of tert-butanol by M. austroafricanum TBA100.</title>
        <authorList>
            <person name="Helbich S."/>
            <person name="Vainshtein Y."/>
        </authorList>
    </citation>
    <scope>NUCLEOTIDE SEQUENCE</scope>
    <source>
        <strain evidence="2">TBA100</strain>
    </source>
</reference>
<accession>A0ABT8HKQ3</accession>
<keyword evidence="1" id="KW-0472">Membrane</keyword>
<dbReference type="RefSeq" id="WP_301161732.1">
    <property type="nucleotide sequence ID" value="NZ_JAUHTC010000091.1"/>
</dbReference>
<protein>
    <recommendedName>
        <fullName evidence="4">Biopolymer transporter ExbB</fullName>
    </recommendedName>
</protein>
<organism evidence="2 3">
    <name type="scientific">Mycolicibacterium austroafricanum</name>
    <name type="common">Mycobacterium austroafricanum</name>
    <dbReference type="NCBI Taxonomy" id="39687"/>
    <lineage>
        <taxon>Bacteria</taxon>
        <taxon>Bacillati</taxon>
        <taxon>Actinomycetota</taxon>
        <taxon>Actinomycetes</taxon>
        <taxon>Mycobacteriales</taxon>
        <taxon>Mycobacteriaceae</taxon>
        <taxon>Mycolicibacterium</taxon>
    </lineage>
</organism>
<name>A0ABT8HKQ3_MYCAO</name>
<keyword evidence="1" id="KW-1133">Transmembrane helix</keyword>
<keyword evidence="1" id="KW-0812">Transmembrane</keyword>
<evidence type="ECO:0000256" key="1">
    <source>
        <dbReference type="SAM" id="Phobius"/>
    </source>
</evidence>
<sequence>MSALLNSEFWSGLSGPAVAIIVTAVFVWLLITERLVIGKQYRTVVERADKDAETVRTLTATLIEKNAGEEAATNILSAIRQEIAALAKGQG</sequence>
<evidence type="ECO:0000313" key="2">
    <source>
        <dbReference type="EMBL" id="MDN4521335.1"/>
    </source>
</evidence>
<gene>
    <name evidence="2" type="ORF">QYF68_26450</name>
</gene>
<feature type="transmembrane region" description="Helical" evidence="1">
    <location>
        <begin position="12"/>
        <end position="31"/>
    </location>
</feature>
<comment type="caution">
    <text evidence="2">The sequence shown here is derived from an EMBL/GenBank/DDBJ whole genome shotgun (WGS) entry which is preliminary data.</text>
</comment>
<evidence type="ECO:0008006" key="4">
    <source>
        <dbReference type="Google" id="ProtNLM"/>
    </source>
</evidence>
<dbReference type="EMBL" id="JAUHTC010000091">
    <property type="protein sequence ID" value="MDN4521335.1"/>
    <property type="molecule type" value="Genomic_DNA"/>
</dbReference>